<dbReference type="OrthoDB" id="10258955at2759"/>
<evidence type="ECO:0000256" key="4">
    <source>
        <dbReference type="ARBA" id="ARBA00011881"/>
    </source>
</evidence>
<dbReference type="PANTHER" id="PTHR43668:SF2">
    <property type="entry name" value="ALLANTOINASE"/>
    <property type="match status" value="1"/>
</dbReference>
<dbReference type="InterPro" id="IPR002195">
    <property type="entry name" value="Dihydroorotase_CS"/>
</dbReference>
<dbReference type="Pfam" id="PF01979">
    <property type="entry name" value="Amidohydro_1"/>
    <property type="match status" value="1"/>
</dbReference>
<keyword evidence="11" id="KW-1185">Reference proteome</keyword>
<comment type="subunit">
    <text evidence="4">Homotetramer.</text>
</comment>
<proteinExistence type="inferred from homology"/>
<dbReference type="EMBL" id="LPNL01000008">
    <property type="protein sequence ID" value="OEJ82487.1"/>
    <property type="molecule type" value="Genomic_DNA"/>
</dbReference>
<gene>
    <name evidence="10" type="ORF">AWRI3578_g3518</name>
</gene>
<dbReference type="GO" id="GO:0050897">
    <property type="term" value="F:cobalt ion binding"/>
    <property type="evidence" value="ECO:0007669"/>
    <property type="project" value="InterPro"/>
</dbReference>
<evidence type="ECO:0000256" key="5">
    <source>
        <dbReference type="ARBA" id="ARBA00012863"/>
    </source>
</evidence>
<dbReference type="InterPro" id="IPR011059">
    <property type="entry name" value="Metal-dep_hydrolase_composite"/>
</dbReference>
<comment type="similarity">
    <text evidence="3">Belongs to the metallo-dependent hydrolases superfamily. Allantoinase family.</text>
</comment>
<dbReference type="Gene3D" id="2.30.40.10">
    <property type="entry name" value="Urease, subunit C, domain 1"/>
    <property type="match status" value="1"/>
</dbReference>
<keyword evidence="7" id="KW-0378">Hydrolase</keyword>
<comment type="caution">
    <text evidence="10">The sequence shown here is derived from an EMBL/GenBank/DDBJ whole genome shotgun (WGS) entry which is preliminary data.</text>
</comment>
<dbReference type="PANTHER" id="PTHR43668">
    <property type="entry name" value="ALLANTOINASE"/>
    <property type="match status" value="1"/>
</dbReference>
<dbReference type="InterPro" id="IPR050138">
    <property type="entry name" value="DHOase/Allantoinase_Hydrolase"/>
</dbReference>
<dbReference type="AlphaFoldDB" id="A0A1E5R6F6"/>
<dbReference type="Proteomes" id="UP000095605">
    <property type="component" value="Unassembled WGS sequence"/>
</dbReference>
<dbReference type="NCBIfam" id="TIGR03178">
    <property type="entry name" value="allantoinase"/>
    <property type="match status" value="1"/>
</dbReference>
<evidence type="ECO:0000259" key="9">
    <source>
        <dbReference type="Pfam" id="PF01979"/>
    </source>
</evidence>
<dbReference type="SUPFAM" id="SSF51556">
    <property type="entry name" value="Metallo-dependent hydrolases"/>
    <property type="match status" value="1"/>
</dbReference>
<accession>A0A1E5R6F6</accession>
<dbReference type="GO" id="GO:0000256">
    <property type="term" value="P:allantoin catabolic process"/>
    <property type="evidence" value="ECO:0007669"/>
    <property type="project" value="UniProtKB-UniPathway"/>
</dbReference>
<feature type="domain" description="Amidohydrolase-related" evidence="9">
    <location>
        <begin position="60"/>
        <end position="482"/>
    </location>
</feature>
<evidence type="ECO:0000256" key="2">
    <source>
        <dbReference type="ARBA" id="ARBA00004968"/>
    </source>
</evidence>
<keyword evidence="8" id="KW-0862">Zinc</keyword>
<evidence type="ECO:0000313" key="11">
    <source>
        <dbReference type="Proteomes" id="UP000095605"/>
    </source>
</evidence>
<sequence length="502" mass="55815">MALEEVKTIECNRIFYNGKLQPGFLTYSLTTGKIISIGKEKPSAKASIYHEEKLSHSQLIIPGIIDPHVHLNEPGRTSWEGFLTGTKSAVSGGITTLVDMPLNALPPTTNLANLKVKLDAIKETENGKNKLFGDVGLWGGLVPNNLDDLEDLIINGVRGFKGFMIDSGVAEFPMIDEEYIAEVFDKILGIQAKLDGKDDESCSFVKEIALLFHAEYDTNNNTVAGCCTGAKKFSSKTTQKDPTKYKTFLDSRPDDFELEAITKVIRQMELCLERNGACPKVHIVHLSSAKCLSVVKQAKITKKLPITCETCFHYLVLNSESIADGETIYKCCPPIRSDDNRHQIWDALLNGVISTVVSDHSPCTADLKNLDKGDFMDCWGGVCSVGLGLHLLYTTFIKEYPAISSEKIWKHICEWICENPSKQIGFQKFKGFLKPDYDADFVIVDDAKEFVIDNKKTFFKNKLTPYQGFRSSCTVIRTVLRGINVYSEVEGHISDPIGKCIL</sequence>
<evidence type="ECO:0000256" key="7">
    <source>
        <dbReference type="ARBA" id="ARBA00022801"/>
    </source>
</evidence>
<dbReference type="GO" id="GO:0005737">
    <property type="term" value="C:cytoplasm"/>
    <property type="evidence" value="ECO:0007669"/>
    <property type="project" value="TreeGrafter"/>
</dbReference>
<dbReference type="InterPro" id="IPR032466">
    <property type="entry name" value="Metal_Hydrolase"/>
</dbReference>
<dbReference type="InterPro" id="IPR017593">
    <property type="entry name" value="Allantoinase"/>
</dbReference>
<dbReference type="SUPFAM" id="SSF51338">
    <property type="entry name" value="Composite domain of metallo-dependent hydrolases"/>
    <property type="match status" value="1"/>
</dbReference>
<comment type="pathway">
    <text evidence="2">Nitrogen metabolism; (S)-allantoin degradation; allantoate from (S)-allantoin: step 1/1.</text>
</comment>
<keyword evidence="6" id="KW-0479">Metal-binding</keyword>
<dbReference type="GO" id="GO:0004038">
    <property type="term" value="F:allantoinase activity"/>
    <property type="evidence" value="ECO:0007669"/>
    <property type="project" value="UniProtKB-EC"/>
</dbReference>
<protein>
    <recommendedName>
        <fullName evidence="5">allantoinase</fullName>
        <ecNumber evidence="5">3.5.2.5</ecNumber>
    </recommendedName>
</protein>
<dbReference type="GO" id="GO:0006145">
    <property type="term" value="P:purine nucleobase catabolic process"/>
    <property type="evidence" value="ECO:0007669"/>
    <property type="project" value="TreeGrafter"/>
</dbReference>
<dbReference type="Gene3D" id="3.20.20.140">
    <property type="entry name" value="Metal-dependent hydrolases"/>
    <property type="match status" value="1"/>
</dbReference>
<comment type="cofactor">
    <cofactor evidence="1">
        <name>Zn(2+)</name>
        <dbReference type="ChEBI" id="CHEBI:29105"/>
    </cofactor>
</comment>
<dbReference type="InterPro" id="IPR006680">
    <property type="entry name" value="Amidohydro-rel"/>
</dbReference>
<evidence type="ECO:0000313" key="10">
    <source>
        <dbReference type="EMBL" id="OEJ82487.1"/>
    </source>
</evidence>
<evidence type="ECO:0000256" key="8">
    <source>
        <dbReference type="ARBA" id="ARBA00022833"/>
    </source>
</evidence>
<evidence type="ECO:0000256" key="1">
    <source>
        <dbReference type="ARBA" id="ARBA00001947"/>
    </source>
</evidence>
<dbReference type="EC" id="3.5.2.5" evidence="5"/>
<evidence type="ECO:0000256" key="6">
    <source>
        <dbReference type="ARBA" id="ARBA00022723"/>
    </source>
</evidence>
<dbReference type="PROSITE" id="PS00482">
    <property type="entry name" value="DIHYDROOROTASE_1"/>
    <property type="match status" value="1"/>
</dbReference>
<dbReference type="UniPathway" id="UPA00395">
    <property type="reaction ID" value="UER00653"/>
</dbReference>
<dbReference type="GO" id="GO:0008270">
    <property type="term" value="F:zinc ion binding"/>
    <property type="evidence" value="ECO:0007669"/>
    <property type="project" value="InterPro"/>
</dbReference>
<evidence type="ECO:0000256" key="3">
    <source>
        <dbReference type="ARBA" id="ARBA00010368"/>
    </source>
</evidence>
<reference evidence="11" key="1">
    <citation type="journal article" date="2016" name="Genome Announc.">
        <title>Genome sequences of three species of Hanseniaspora isolated from spontaneous wine fermentations.</title>
        <authorList>
            <person name="Sternes P.R."/>
            <person name="Lee D."/>
            <person name="Kutyna D.R."/>
            <person name="Borneman A.R."/>
        </authorList>
    </citation>
    <scope>NUCLEOTIDE SEQUENCE [LARGE SCALE GENOMIC DNA]</scope>
    <source>
        <strain evidence="11">AWRI3578</strain>
    </source>
</reference>
<name>A0A1E5R6F6_9ASCO</name>
<organism evidence="10 11">
    <name type="scientific">Hanseniaspora opuntiae</name>
    <dbReference type="NCBI Taxonomy" id="211096"/>
    <lineage>
        <taxon>Eukaryota</taxon>
        <taxon>Fungi</taxon>
        <taxon>Dikarya</taxon>
        <taxon>Ascomycota</taxon>
        <taxon>Saccharomycotina</taxon>
        <taxon>Saccharomycetes</taxon>
        <taxon>Saccharomycodales</taxon>
        <taxon>Saccharomycodaceae</taxon>
        <taxon>Hanseniaspora</taxon>
    </lineage>
</organism>